<evidence type="ECO:0000259" key="9">
    <source>
        <dbReference type="Pfam" id="PF00881"/>
    </source>
</evidence>
<dbReference type="PANTHER" id="PTHR43821">
    <property type="entry name" value="NAD(P)H NITROREDUCTASE YDJA-RELATED"/>
    <property type="match status" value="1"/>
</dbReference>
<dbReference type="PANTHER" id="PTHR43821:SF1">
    <property type="entry name" value="NAD(P)H NITROREDUCTASE YDJA-RELATED"/>
    <property type="match status" value="1"/>
</dbReference>
<evidence type="ECO:0000256" key="4">
    <source>
        <dbReference type="ARBA" id="ARBA00022857"/>
    </source>
</evidence>
<evidence type="ECO:0000256" key="8">
    <source>
        <dbReference type="PIRSR" id="PIRSR000232-1"/>
    </source>
</evidence>
<keyword evidence="2 7" id="KW-0285">Flavoprotein</keyword>
<keyword evidence="4 7" id="KW-0521">NADP</keyword>
<evidence type="ECO:0000256" key="2">
    <source>
        <dbReference type="ARBA" id="ARBA00022630"/>
    </source>
</evidence>
<dbReference type="CDD" id="cd02135">
    <property type="entry name" value="YdjA-like"/>
    <property type="match status" value="1"/>
</dbReference>
<dbReference type="AlphaFoldDB" id="A0A917J5M2"/>
<comment type="similarity">
    <text evidence="1 7">Belongs to the nitroreductase family.</text>
</comment>
<organism evidence="10 11">
    <name type="scientific">Filimonas zeae</name>
    <dbReference type="NCBI Taxonomy" id="1737353"/>
    <lineage>
        <taxon>Bacteria</taxon>
        <taxon>Pseudomonadati</taxon>
        <taxon>Bacteroidota</taxon>
        <taxon>Chitinophagia</taxon>
        <taxon>Chitinophagales</taxon>
        <taxon>Chitinophagaceae</taxon>
        <taxon>Filimonas</taxon>
    </lineage>
</organism>
<dbReference type="GO" id="GO:0016491">
    <property type="term" value="F:oxidoreductase activity"/>
    <property type="evidence" value="ECO:0007669"/>
    <property type="project" value="UniProtKB-UniRule"/>
</dbReference>
<keyword evidence="5 7" id="KW-0560">Oxidoreductase</keyword>
<keyword evidence="3 7" id="KW-0288">FMN</keyword>
<comment type="cofactor">
    <cofactor evidence="8">
        <name>FMN</name>
        <dbReference type="ChEBI" id="CHEBI:58210"/>
    </cofactor>
    <text evidence="8">Binds 1 FMN per subunit.</text>
</comment>
<dbReference type="Proteomes" id="UP000627292">
    <property type="component" value="Unassembled WGS sequence"/>
</dbReference>
<proteinExistence type="inferred from homology"/>
<dbReference type="Pfam" id="PF00881">
    <property type="entry name" value="Nitroreductase"/>
    <property type="match status" value="1"/>
</dbReference>
<sequence length="194" mass="21650">MEKTTILEELVKNRRSVKPAVMNGQKIADNEIHELLELADWAPTHARTEPWRFVVYSGEAVARFCADHANLYKENTPAERFAQGTFDNLTNMGNNLSHIIAVYMKRGSNPNIPVLEEIAATACAVQNVLLGAEARGISVLWSTGGMTLKPAMKQYFELGEEDTVMGLLYMGYSSETGKPGQRNTPLEQKIQWFS</sequence>
<evidence type="ECO:0000256" key="6">
    <source>
        <dbReference type="ARBA" id="ARBA00023027"/>
    </source>
</evidence>
<dbReference type="Gene3D" id="3.40.109.10">
    <property type="entry name" value="NADH Oxidase"/>
    <property type="match status" value="1"/>
</dbReference>
<evidence type="ECO:0000256" key="3">
    <source>
        <dbReference type="ARBA" id="ARBA00022643"/>
    </source>
</evidence>
<feature type="binding site" description="in other chain" evidence="8">
    <location>
        <begin position="141"/>
        <end position="143"/>
    </location>
    <ligand>
        <name>FMN</name>
        <dbReference type="ChEBI" id="CHEBI:58210"/>
        <note>ligand shared between dimeric partners</note>
    </ligand>
</feature>
<protein>
    <recommendedName>
        <fullName evidence="7">Putative NAD(P)H nitroreductase</fullName>
        <ecNumber evidence="7">1.-.-.-</ecNumber>
    </recommendedName>
</protein>
<dbReference type="InterPro" id="IPR052530">
    <property type="entry name" value="NAD(P)H_nitroreductase"/>
</dbReference>
<accession>A0A917J5M2</accession>
<comment type="caution">
    <text evidence="10">The sequence shown here is derived from an EMBL/GenBank/DDBJ whole genome shotgun (WGS) entry which is preliminary data.</text>
</comment>
<evidence type="ECO:0000256" key="7">
    <source>
        <dbReference type="PIRNR" id="PIRNR000232"/>
    </source>
</evidence>
<dbReference type="EMBL" id="BMIB01000006">
    <property type="protein sequence ID" value="GGH81632.1"/>
    <property type="molecule type" value="Genomic_DNA"/>
</dbReference>
<name>A0A917J5M2_9BACT</name>
<dbReference type="RefSeq" id="WP_188958571.1">
    <property type="nucleotide sequence ID" value="NZ_BMIB01000006.1"/>
</dbReference>
<dbReference type="InterPro" id="IPR000415">
    <property type="entry name" value="Nitroreductase-like"/>
</dbReference>
<dbReference type="SUPFAM" id="SSF55469">
    <property type="entry name" value="FMN-dependent nitroreductase-like"/>
    <property type="match status" value="1"/>
</dbReference>
<reference evidence="10" key="1">
    <citation type="journal article" date="2014" name="Int. J. Syst. Evol. Microbiol.">
        <title>Complete genome sequence of Corynebacterium casei LMG S-19264T (=DSM 44701T), isolated from a smear-ripened cheese.</title>
        <authorList>
            <consortium name="US DOE Joint Genome Institute (JGI-PGF)"/>
            <person name="Walter F."/>
            <person name="Albersmeier A."/>
            <person name="Kalinowski J."/>
            <person name="Ruckert C."/>
        </authorList>
    </citation>
    <scope>NUCLEOTIDE SEQUENCE</scope>
    <source>
        <strain evidence="10">CGMCC 1.15290</strain>
    </source>
</reference>
<feature type="binding site" evidence="8">
    <location>
        <position position="45"/>
    </location>
    <ligand>
        <name>FMN</name>
        <dbReference type="ChEBI" id="CHEBI:58210"/>
        <note>ligand shared between dimeric partners</note>
    </ligand>
</feature>
<feature type="binding site" description="in other chain" evidence="8">
    <location>
        <begin position="14"/>
        <end position="16"/>
    </location>
    <ligand>
        <name>FMN</name>
        <dbReference type="ChEBI" id="CHEBI:58210"/>
        <note>ligand shared between dimeric partners</note>
    </ligand>
</feature>
<feature type="domain" description="Nitroreductase" evidence="9">
    <location>
        <begin position="11"/>
        <end position="172"/>
    </location>
</feature>
<keyword evidence="11" id="KW-1185">Reference proteome</keyword>
<dbReference type="EC" id="1.-.-.-" evidence="7"/>
<dbReference type="InterPro" id="IPR026021">
    <property type="entry name" value="YdjA-like"/>
</dbReference>
<evidence type="ECO:0000256" key="5">
    <source>
        <dbReference type="ARBA" id="ARBA00023002"/>
    </source>
</evidence>
<evidence type="ECO:0000313" key="11">
    <source>
        <dbReference type="Proteomes" id="UP000627292"/>
    </source>
</evidence>
<evidence type="ECO:0000256" key="1">
    <source>
        <dbReference type="ARBA" id="ARBA00007118"/>
    </source>
</evidence>
<gene>
    <name evidence="10" type="ORF">GCM10011379_54310</name>
</gene>
<reference evidence="10" key="2">
    <citation type="submission" date="2020-09" db="EMBL/GenBank/DDBJ databases">
        <authorList>
            <person name="Sun Q."/>
            <person name="Zhou Y."/>
        </authorList>
    </citation>
    <scope>NUCLEOTIDE SEQUENCE</scope>
    <source>
        <strain evidence="10">CGMCC 1.15290</strain>
    </source>
</reference>
<evidence type="ECO:0000313" key="10">
    <source>
        <dbReference type="EMBL" id="GGH81632.1"/>
    </source>
</evidence>
<dbReference type="PIRSF" id="PIRSF000232">
    <property type="entry name" value="YdjA"/>
    <property type="match status" value="1"/>
</dbReference>
<dbReference type="InterPro" id="IPR029479">
    <property type="entry name" value="Nitroreductase"/>
</dbReference>
<keyword evidence="6 7" id="KW-0520">NAD</keyword>